<evidence type="ECO:0000256" key="6">
    <source>
        <dbReference type="ARBA" id="ARBA00023002"/>
    </source>
</evidence>
<evidence type="ECO:0000256" key="5">
    <source>
        <dbReference type="ARBA" id="ARBA00022723"/>
    </source>
</evidence>
<organism evidence="12 13">
    <name type="scientific">Mycena belliarum</name>
    <dbReference type="NCBI Taxonomy" id="1033014"/>
    <lineage>
        <taxon>Eukaryota</taxon>
        <taxon>Fungi</taxon>
        <taxon>Dikarya</taxon>
        <taxon>Basidiomycota</taxon>
        <taxon>Agaricomycotina</taxon>
        <taxon>Agaricomycetes</taxon>
        <taxon>Agaricomycetidae</taxon>
        <taxon>Agaricales</taxon>
        <taxon>Marasmiineae</taxon>
        <taxon>Mycenaceae</taxon>
        <taxon>Mycena</taxon>
    </lineage>
</organism>
<dbReference type="Gene3D" id="1.10.630.10">
    <property type="entry name" value="Cytochrome P450"/>
    <property type="match status" value="1"/>
</dbReference>
<evidence type="ECO:0000256" key="11">
    <source>
        <dbReference type="SAM" id="SignalP"/>
    </source>
</evidence>
<keyword evidence="11" id="KW-0732">Signal</keyword>
<dbReference type="CDD" id="cd11065">
    <property type="entry name" value="CYP64-like"/>
    <property type="match status" value="1"/>
</dbReference>
<dbReference type="EMBL" id="JARJCN010000056">
    <property type="protein sequence ID" value="KAJ7080195.1"/>
    <property type="molecule type" value="Genomic_DNA"/>
</dbReference>
<comment type="similarity">
    <text evidence="3 10">Belongs to the cytochrome P450 family.</text>
</comment>
<comment type="cofactor">
    <cofactor evidence="1 9">
        <name>heme</name>
        <dbReference type="ChEBI" id="CHEBI:30413"/>
    </cofactor>
</comment>
<gene>
    <name evidence="12" type="ORF">B0H15DRAFT_953684</name>
</gene>
<dbReference type="SUPFAM" id="SSF48264">
    <property type="entry name" value="Cytochrome P450"/>
    <property type="match status" value="1"/>
</dbReference>
<evidence type="ECO:0000256" key="7">
    <source>
        <dbReference type="ARBA" id="ARBA00023004"/>
    </source>
</evidence>
<keyword evidence="7 9" id="KW-0408">Iron</keyword>
<dbReference type="InterPro" id="IPR017972">
    <property type="entry name" value="Cyt_P450_CS"/>
</dbReference>
<dbReference type="PRINTS" id="PR00463">
    <property type="entry name" value="EP450I"/>
</dbReference>
<evidence type="ECO:0000256" key="1">
    <source>
        <dbReference type="ARBA" id="ARBA00001971"/>
    </source>
</evidence>
<dbReference type="Proteomes" id="UP001222325">
    <property type="component" value="Unassembled WGS sequence"/>
</dbReference>
<dbReference type="AlphaFoldDB" id="A0AAD6U052"/>
<comment type="caution">
    <text evidence="12">The sequence shown here is derived from an EMBL/GenBank/DDBJ whole genome shotgun (WGS) entry which is preliminary data.</text>
</comment>
<proteinExistence type="inferred from homology"/>
<accession>A0AAD6U052</accession>
<dbReference type="GO" id="GO:0004497">
    <property type="term" value="F:monooxygenase activity"/>
    <property type="evidence" value="ECO:0007669"/>
    <property type="project" value="UniProtKB-KW"/>
</dbReference>
<dbReference type="InterPro" id="IPR036396">
    <property type="entry name" value="Cyt_P450_sf"/>
</dbReference>
<keyword evidence="8 10" id="KW-0503">Monooxygenase</keyword>
<feature type="binding site" description="axial binding residue" evidence="9">
    <location>
        <position position="442"/>
    </location>
    <ligand>
        <name>heme</name>
        <dbReference type="ChEBI" id="CHEBI:30413"/>
    </ligand>
    <ligandPart>
        <name>Fe</name>
        <dbReference type="ChEBI" id="CHEBI:18248"/>
    </ligandPart>
</feature>
<comment type="pathway">
    <text evidence="2">Secondary metabolite biosynthesis.</text>
</comment>
<evidence type="ECO:0000256" key="4">
    <source>
        <dbReference type="ARBA" id="ARBA00022617"/>
    </source>
</evidence>
<keyword evidence="5 9" id="KW-0479">Metal-binding</keyword>
<dbReference type="PANTHER" id="PTHR46300">
    <property type="entry name" value="P450, PUTATIVE (EUROFUNG)-RELATED-RELATED"/>
    <property type="match status" value="1"/>
</dbReference>
<evidence type="ECO:0000256" key="10">
    <source>
        <dbReference type="RuleBase" id="RU000461"/>
    </source>
</evidence>
<protein>
    <submittedName>
        <fullName evidence="12">Cytochrome P450 monooxygenase</fullName>
    </submittedName>
</protein>
<dbReference type="GO" id="GO:0016705">
    <property type="term" value="F:oxidoreductase activity, acting on paired donors, with incorporation or reduction of molecular oxygen"/>
    <property type="evidence" value="ECO:0007669"/>
    <property type="project" value="InterPro"/>
</dbReference>
<reference evidence="12" key="1">
    <citation type="submission" date="2023-03" db="EMBL/GenBank/DDBJ databases">
        <title>Massive genome expansion in bonnet fungi (Mycena s.s.) driven by repeated elements and novel gene families across ecological guilds.</title>
        <authorList>
            <consortium name="Lawrence Berkeley National Laboratory"/>
            <person name="Harder C.B."/>
            <person name="Miyauchi S."/>
            <person name="Viragh M."/>
            <person name="Kuo A."/>
            <person name="Thoen E."/>
            <person name="Andreopoulos B."/>
            <person name="Lu D."/>
            <person name="Skrede I."/>
            <person name="Drula E."/>
            <person name="Henrissat B."/>
            <person name="Morin E."/>
            <person name="Kohler A."/>
            <person name="Barry K."/>
            <person name="LaButti K."/>
            <person name="Morin E."/>
            <person name="Salamov A."/>
            <person name="Lipzen A."/>
            <person name="Mereny Z."/>
            <person name="Hegedus B."/>
            <person name="Baldrian P."/>
            <person name="Stursova M."/>
            <person name="Weitz H."/>
            <person name="Taylor A."/>
            <person name="Grigoriev I.V."/>
            <person name="Nagy L.G."/>
            <person name="Martin F."/>
            <person name="Kauserud H."/>
        </authorList>
    </citation>
    <scope>NUCLEOTIDE SEQUENCE</scope>
    <source>
        <strain evidence="12">CBHHK173m</strain>
    </source>
</reference>
<evidence type="ECO:0000256" key="2">
    <source>
        <dbReference type="ARBA" id="ARBA00005179"/>
    </source>
</evidence>
<evidence type="ECO:0000256" key="3">
    <source>
        <dbReference type="ARBA" id="ARBA00010617"/>
    </source>
</evidence>
<sequence length="511" mass="55757">MPSYPVLAAAAALAASLLYLRATRRPASTPPGPPPLPLIGNLLDIPREKEVLTYNDMADKYGEIVYLSVLSKKIFIVSSARILNELFNQRSANYSDRPHSTMLNSLMDLEWIFAFASYGATWRATRKLFHAQFQEAAVPALRPLQVRSAHQVVRDIMKSPERLFEHLHLHVAGFLMEVAYAAPMTPATAALVGMADDVIAAWSKVAVPGAYLVDAMPILRFIPEWLLPGGGFRRDAREARRKAETARDAPFRQVEREVAAGTAPPSFVSNLLNAAGASDVDADADVGAERDLIRACAGTIYFAGTEAIAISLNAFVLAMVTNPAVQARAHAELDAALGRDRLPDFGDADALPYVSAIVKEVMRWNPPAPLAIPHVTVAADSFAGYHIPAKSLVIGNLWKILHDPAVYPAPTAFQPERFLAPRVTPLALSTLECVFGPGRRICPGRWVAQAQLFVSIASLLYAFEFRPKAGVQSEDVKAEFTYGLACHPVPFEYSIKTRGKHVEELLNMADN</sequence>
<dbReference type="Pfam" id="PF00067">
    <property type="entry name" value="p450"/>
    <property type="match status" value="1"/>
</dbReference>
<dbReference type="InterPro" id="IPR002401">
    <property type="entry name" value="Cyt_P450_E_grp-I"/>
</dbReference>
<dbReference type="InterPro" id="IPR001128">
    <property type="entry name" value="Cyt_P450"/>
</dbReference>
<keyword evidence="4 9" id="KW-0349">Heme</keyword>
<evidence type="ECO:0000256" key="8">
    <source>
        <dbReference type="ARBA" id="ARBA00023033"/>
    </source>
</evidence>
<feature type="signal peptide" evidence="11">
    <location>
        <begin position="1"/>
        <end position="22"/>
    </location>
</feature>
<name>A0AAD6U052_9AGAR</name>
<feature type="chain" id="PRO_5042079636" evidence="11">
    <location>
        <begin position="23"/>
        <end position="511"/>
    </location>
</feature>
<dbReference type="InterPro" id="IPR050364">
    <property type="entry name" value="Cytochrome_P450_fung"/>
</dbReference>
<evidence type="ECO:0000313" key="12">
    <source>
        <dbReference type="EMBL" id="KAJ7080195.1"/>
    </source>
</evidence>
<dbReference type="GO" id="GO:0005506">
    <property type="term" value="F:iron ion binding"/>
    <property type="evidence" value="ECO:0007669"/>
    <property type="project" value="InterPro"/>
</dbReference>
<evidence type="ECO:0000313" key="13">
    <source>
        <dbReference type="Proteomes" id="UP001222325"/>
    </source>
</evidence>
<dbReference type="PROSITE" id="PS00086">
    <property type="entry name" value="CYTOCHROME_P450"/>
    <property type="match status" value="1"/>
</dbReference>
<dbReference type="GO" id="GO:0020037">
    <property type="term" value="F:heme binding"/>
    <property type="evidence" value="ECO:0007669"/>
    <property type="project" value="InterPro"/>
</dbReference>
<keyword evidence="13" id="KW-1185">Reference proteome</keyword>
<dbReference type="PRINTS" id="PR00385">
    <property type="entry name" value="P450"/>
</dbReference>
<evidence type="ECO:0000256" key="9">
    <source>
        <dbReference type="PIRSR" id="PIRSR602401-1"/>
    </source>
</evidence>
<keyword evidence="6 10" id="KW-0560">Oxidoreductase</keyword>
<dbReference type="PANTHER" id="PTHR46300:SF7">
    <property type="entry name" value="P450, PUTATIVE (EUROFUNG)-RELATED"/>
    <property type="match status" value="1"/>
</dbReference>